<evidence type="ECO:0000313" key="2">
    <source>
        <dbReference type="Proteomes" id="UP000042997"/>
    </source>
</evidence>
<proteinExistence type="predicted"/>
<evidence type="ECO:0000313" key="1">
    <source>
        <dbReference type="EMBL" id="CDZ87434.1"/>
    </source>
</evidence>
<reference evidence="1 2" key="1">
    <citation type="journal article" date="2014" name="Genome Announc.">
        <title>Draft Genome Sequence of Propane- and Butane-Oxidizing Actinobacterium Rhodococcus ruber IEGM 231.</title>
        <authorList>
            <person name="Ivshina I.B."/>
            <person name="Kuyukina M.S."/>
            <person name="Krivoruchko A.V."/>
            <person name="Barbe V."/>
            <person name="Fischer C."/>
        </authorList>
    </citation>
    <scope>NUCLEOTIDE SEQUENCE [LARGE SCALE GENOMIC DNA]</scope>
</reference>
<dbReference type="EMBL" id="CCSD01000035">
    <property type="protein sequence ID" value="CDZ87434.1"/>
    <property type="molecule type" value="Genomic_DNA"/>
</dbReference>
<accession>A0A098BFE9</accession>
<gene>
    <name evidence="1" type="ORF">RHRU231_260008</name>
</gene>
<dbReference type="Proteomes" id="UP000042997">
    <property type="component" value="Unassembled WGS sequence"/>
</dbReference>
<dbReference type="AlphaFoldDB" id="A0A098BFE9"/>
<sequence>MSEPDQHHDGLLLTNSGHSAKLLVGGGPLAPVQRNATETLSVQPKNEIHCKQAAIDPRLISLGVVPVATQVGGDNRKAGQLVREAVRPTLYLQNPRDRGPIQVAVNAPELSIADSRCMESRCRSELHFIETDRLGGELPHRISAREEIQSDGRNCVQDVLSPNLPRTGSRVLATDHPQQSANSDILRNIGRFDSKERVELEVGTQYRPDAFGEIIDTVTIDVQRQIPDNIAQRSRAKCRTWRR</sequence>
<protein>
    <submittedName>
        <fullName evidence="1">Uncharacterized protein</fullName>
    </submittedName>
</protein>
<organism evidence="1 2">
    <name type="scientific">Rhodococcus ruber</name>
    <dbReference type="NCBI Taxonomy" id="1830"/>
    <lineage>
        <taxon>Bacteria</taxon>
        <taxon>Bacillati</taxon>
        <taxon>Actinomycetota</taxon>
        <taxon>Actinomycetes</taxon>
        <taxon>Mycobacteriales</taxon>
        <taxon>Nocardiaceae</taxon>
        <taxon>Rhodococcus</taxon>
    </lineage>
</organism>
<name>A0A098BFE9_9NOCA</name>